<dbReference type="Proteomes" id="UP000324550">
    <property type="component" value="Unassembled WGS sequence"/>
</dbReference>
<dbReference type="AlphaFoldDB" id="A0A5D0GAI0"/>
<proteinExistence type="predicted"/>
<keyword evidence="2" id="KW-1185">Reference proteome</keyword>
<organism evidence="1 2">
    <name type="scientific">Formosa maritima</name>
    <dbReference type="NCBI Taxonomy" id="2592046"/>
    <lineage>
        <taxon>Bacteria</taxon>
        <taxon>Pseudomonadati</taxon>
        <taxon>Bacteroidota</taxon>
        <taxon>Flavobacteriia</taxon>
        <taxon>Flavobacteriales</taxon>
        <taxon>Flavobacteriaceae</taxon>
        <taxon>Formosa</taxon>
    </lineage>
</organism>
<reference evidence="1 2" key="1">
    <citation type="submission" date="2019-08" db="EMBL/GenBank/DDBJ databases">
        <title>Formosa sediminis sp. nov., isolated from marine sediment.</title>
        <authorList>
            <person name="Cao W.R."/>
        </authorList>
    </citation>
    <scope>NUCLEOTIDE SEQUENCE [LARGE SCALE GENOMIC DNA]</scope>
    <source>
        <strain evidence="1 2">1494</strain>
    </source>
</reference>
<protein>
    <recommendedName>
        <fullName evidence="3">Tetracycline regulation of excision, RteC</fullName>
    </recommendedName>
</protein>
<evidence type="ECO:0000313" key="1">
    <source>
        <dbReference type="EMBL" id="TYA55691.1"/>
    </source>
</evidence>
<accession>A0A5D0GAI0</accession>
<dbReference type="InterPro" id="IPR018534">
    <property type="entry name" value="Tet_reg_excision_RteC"/>
</dbReference>
<dbReference type="EMBL" id="VSFC01000033">
    <property type="protein sequence ID" value="TYA55691.1"/>
    <property type="molecule type" value="Genomic_DNA"/>
</dbReference>
<evidence type="ECO:0000313" key="2">
    <source>
        <dbReference type="Proteomes" id="UP000324550"/>
    </source>
</evidence>
<comment type="caution">
    <text evidence="1">The sequence shown here is derived from an EMBL/GenBank/DDBJ whole genome shotgun (WGS) entry which is preliminary data.</text>
</comment>
<gene>
    <name evidence="1" type="ORF">FVF61_07175</name>
</gene>
<name>A0A5D0GAI0_9FLAO</name>
<sequence>MSLFMNKINHLVDEYKNQINRYQPESLKEISNLKFLINLSSEYLHQLRLSIRQRGFLSKEDEIHFFKNIKPLVNGHLKYFSHVHYYLMNRPKISASRQRKYIHIILDKFEAQKTREIDFVKYYRHNATRLDHIYFVRGMHTIAITKTIYHFIDPEFSTTHDDNMAKIVAYDLLMTYYKKELLYLKTLKLPLINESSSLKTQSLKWTASKTDLVELIYAMYAIGAIENGNIDLKSLAKICETLFDIELGNFYKTYGEIRAREKDRTKFLDNLRLSLLRKMDKDDD</sequence>
<dbReference type="Pfam" id="PF09357">
    <property type="entry name" value="RteC"/>
    <property type="match status" value="1"/>
</dbReference>
<evidence type="ECO:0008006" key="3">
    <source>
        <dbReference type="Google" id="ProtNLM"/>
    </source>
</evidence>